<organism evidence="9 10">
    <name type="scientific">Cylicostephanus goldi</name>
    <name type="common">Nematode worm</name>
    <dbReference type="NCBI Taxonomy" id="71465"/>
    <lineage>
        <taxon>Eukaryota</taxon>
        <taxon>Metazoa</taxon>
        <taxon>Ecdysozoa</taxon>
        <taxon>Nematoda</taxon>
        <taxon>Chromadorea</taxon>
        <taxon>Rhabditida</taxon>
        <taxon>Rhabditina</taxon>
        <taxon>Rhabditomorpha</taxon>
        <taxon>Strongyloidea</taxon>
        <taxon>Strongylidae</taxon>
        <taxon>Cylicostephanus</taxon>
    </lineage>
</organism>
<dbReference type="GO" id="GO:0005634">
    <property type="term" value="C:nucleus"/>
    <property type="evidence" value="ECO:0007669"/>
    <property type="project" value="UniProtKB-SubCell"/>
</dbReference>
<dbReference type="InterPro" id="IPR021990">
    <property type="entry name" value="Mediator_Med12_LCEWAV"/>
</dbReference>
<keyword evidence="10" id="KW-1185">Reference proteome</keyword>
<evidence type="ECO:0000313" key="10">
    <source>
        <dbReference type="Proteomes" id="UP000271889"/>
    </source>
</evidence>
<dbReference type="EMBL" id="UYRV01029081">
    <property type="protein sequence ID" value="VDK83084.1"/>
    <property type="molecule type" value="Genomic_DNA"/>
</dbReference>
<dbReference type="OrthoDB" id="20828at2759"/>
<evidence type="ECO:0000259" key="8">
    <source>
        <dbReference type="Pfam" id="PF12145"/>
    </source>
</evidence>
<dbReference type="Pfam" id="PF12145">
    <property type="entry name" value="Med12-LCEWAV"/>
    <property type="match status" value="2"/>
</dbReference>
<sequence>MNVLEPNVLQAVRKSIFVFKSKNWAEEVLIRVKLMLHWAISAEREGSHRAIFVAKVLHQQVLEQHSYMFGHFHIQDIILNYLNTEAPTPESNFFHQEFASLVTLFIELIHFKVFDHDRFEVFR</sequence>
<keyword evidence="3" id="KW-0678">Repressor</keyword>
<evidence type="ECO:0000256" key="1">
    <source>
        <dbReference type="ARBA" id="ARBA00004123"/>
    </source>
</evidence>
<comment type="subcellular location">
    <subcellularLocation>
        <location evidence="1">Nucleus</location>
    </subcellularLocation>
</comment>
<dbReference type="AlphaFoldDB" id="A0A3P6UXV2"/>
<comment type="similarity">
    <text evidence="2">Belongs to the Mediator complex subunit 12 family.</text>
</comment>
<evidence type="ECO:0000256" key="2">
    <source>
        <dbReference type="ARBA" id="ARBA00010289"/>
    </source>
</evidence>
<proteinExistence type="inferred from homology"/>
<evidence type="ECO:0000313" key="9">
    <source>
        <dbReference type="EMBL" id="VDK83084.1"/>
    </source>
</evidence>
<protein>
    <recommendedName>
        <fullName evidence="8">Mediator complex subunit Med12 LCEWAV-domain domain-containing protein</fullName>
    </recommendedName>
</protein>
<feature type="domain" description="Mediator complex subunit Med12 LCEWAV-domain" evidence="8">
    <location>
        <begin position="11"/>
        <end position="60"/>
    </location>
</feature>
<accession>A0A3P6UXV2</accession>
<name>A0A3P6UXV2_CYLGO</name>
<keyword evidence="6" id="KW-0804">Transcription</keyword>
<keyword evidence="7" id="KW-0539">Nucleus</keyword>
<keyword evidence="5" id="KW-0010">Activator</keyword>
<evidence type="ECO:0000256" key="6">
    <source>
        <dbReference type="ARBA" id="ARBA00023163"/>
    </source>
</evidence>
<evidence type="ECO:0000256" key="3">
    <source>
        <dbReference type="ARBA" id="ARBA00022491"/>
    </source>
</evidence>
<feature type="domain" description="Mediator complex subunit Med12 LCEWAV-domain" evidence="8">
    <location>
        <begin position="74"/>
        <end position="118"/>
    </location>
</feature>
<reference evidence="9 10" key="1">
    <citation type="submission" date="2018-11" db="EMBL/GenBank/DDBJ databases">
        <authorList>
            <consortium name="Pathogen Informatics"/>
        </authorList>
    </citation>
    <scope>NUCLEOTIDE SEQUENCE [LARGE SCALE GENOMIC DNA]</scope>
</reference>
<keyword evidence="4" id="KW-0805">Transcription regulation</keyword>
<evidence type="ECO:0000256" key="5">
    <source>
        <dbReference type="ARBA" id="ARBA00023159"/>
    </source>
</evidence>
<evidence type="ECO:0000256" key="4">
    <source>
        <dbReference type="ARBA" id="ARBA00023015"/>
    </source>
</evidence>
<gene>
    <name evidence="9" type="ORF">CGOC_LOCUS8079</name>
</gene>
<evidence type="ECO:0000256" key="7">
    <source>
        <dbReference type="ARBA" id="ARBA00023242"/>
    </source>
</evidence>
<dbReference type="Proteomes" id="UP000271889">
    <property type="component" value="Unassembled WGS sequence"/>
</dbReference>